<gene>
    <name evidence="2" type="ORF">EVAR_66693_1</name>
</gene>
<feature type="compositionally biased region" description="Basic and acidic residues" evidence="1">
    <location>
        <begin position="51"/>
        <end position="83"/>
    </location>
</feature>
<evidence type="ECO:0000256" key="1">
    <source>
        <dbReference type="SAM" id="MobiDB-lite"/>
    </source>
</evidence>
<proteinExistence type="predicted"/>
<feature type="compositionally biased region" description="Polar residues" evidence="1">
    <location>
        <begin position="86"/>
        <end position="95"/>
    </location>
</feature>
<evidence type="ECO:0000313" key="3">
    <source>
        <dbReference type="Proteomes" id="UP000299102"/>
    </source>
</evidence>
<accession>A0A4C1ZJK9</accession>
<name>A0A4C1ZJK9_EUMVA</name>
<feature type="compositionally biased region" description="Polar residues" evidence="1">
    <location>
        <begin position="35"/>
        <end position="44"/>
    </location>
</feature>
<organism evidence="2 3">
    <name type="scientific">Eumeta variegata</name>
    <name type="common">Bagworm moth</name>
    <name type="synonym">Eumeta japonica</name>
    <dbReference type="NCBI Taxonomy" id="151549"/>
    <lineage>
        <taxon>Eukaryota</taxon>
        <taxon>Metazoa</taxon>
        <taxon>Ecdysozoa</taxon>
        <taxon>Arthropoda</taxon>
        <taxon>Hexapoda</taxon>
        <taxon>Insecta</taxon>
        <taxon>Pterygota</taxon>
        <taxon>Neoptera</taxon>
        <taxon>Endopterygota</taxon>
        <taxon>Lepidoptera</taxon>
        <taxon>Glossata</taxon>
        <taxon>Ditrysia</taxon>
        <taxon>Tineoidea</taxon>
        <taxon>Psychidae</taxon>
        <taxon>Oiketicinae</taxon>
        <taxon>Eumeta</taxon>
    </lineage>
</organism>
<evidence type="ECO:0000313" key="2">
    <source>
        <dbReference type="EMBL" id="GBP88666.1"/>
    </source>
</evidence>
<reference evidence="2 3" key="1">
    <citation type="journal article" date="2019" name="Commun. Biol.">
        <title>The bagworm genome reveals a unique fibroin gene that provides high tensile strength.</title>
        <authorList>
            <person name="Kono N."/>
            <person name="Nakamura H."/>
            <person name="Ohtoshi R."/>
            <person name="Tomita M."/>
            <person name="Numata K."/>
            <person name="Arakawa K."/>
        </authorList>
    </citation>
    <scope>NUCLEOTIDE SEQUENCE [LARGE SCALE GENOMIC DNA]</scope>
</reference>
<comment type="caution">
    <text evidence="2">The sequence shown here is derived from an EMBL/GenBank/DDBJ whole genome shotgun (WGS) entry which is preliminary data.</text>
</comment>
<dbReference type="Proteomes" id="UP000299102">
    <property type="component" value="Unassembled WGS sequence"/>
</dbReference>
<dbReference type="EMBL" id="BGZK01001949">
    <property type="protein sequence ID" value="GBP88666.1"/>
    <property type="molecule type" value="Genomic_DNA"/>
</dbReference>
<sequence>MENLDYRSRLRFEGKLRMRSGIGMWIAATSVNQKYLSPTSSKSEQGVVAKLESKAEQRAKSRKGPETESKVGPRTKLRTELKLKTNVGTGSESKV</sequence>
<protein>
    <submittedName>
        <fullName evidence="2">Uncharacterized protein</fullName>
    </submittedName>
</protein>
<keyword evidence="3" id="KW-1185">Reference proteome</keyword>
<feature type="region of interest" description="Disordered" evidence="1">
    <location>
        <begin position="35"/>
        <end position="95"/>
    </location>
</feature>
<dbReference type="AlphaFoldDB" id="A0A4C1ZJK9"/>